<dbReference type="Proteomes" id="UP000316759">
    <property type="component" value="Unassembled WGS sequence"/>
</dbReference>
<protein>
    <submittedName>
        <fullName evidence="2">Uncharacterized protein</fullName>
    </submittedName>
</protein>
<proteinExistence type="predicted"/>
<feature type="region of interest" description="Disordered" evidence="1">
    <location>
        <begin position="1"/>
        <end position="75"/>
    </location>
</feature>
<accession>A0A504Z0C4</accession>
<organism evidence="2 3">
    <name type="scientific">Fasciola gigantica</name>
    <name type="common">Giant liver fluke</name>
    <dbReference type="NCBI Taxonomy" id="46835"/>
    <lineage>
        <taxon>Eukaryota</taxon>
        <taxon>Metazoa</taxon>
        <taxon>Spiralia</taxon>
        <taxon>Lophotrochozoa</taxon>
        <taxon>Platyhelminthes</taxon>
        <taxon>Trematoda</taxon>
        <taxon>Digenea</taxon>
        <taxon>Plagiorchiida</taxon>
        <taxon>Echinostomata</taxon>
        <taxon>Echinostomatoidea</taxon>
        <taxon>Fasciolidae</taxon>
        <taxon>Fasciola</taxon>
    </lineage>
</organism>
<evidence type="ECO:0000256" key="1">
    <source>
        <dbReference type="SAM" id="MobiDB-lite"/>
    </source>
</evidence>
<feature type="compositionally biased region" description="Basic and acidic residues" evidence="1">
    <location>
        <begin position="1"/>
        <end position="13"/>
    </location>
</feature>
<feature type="compositionally biased region" description="Basic and acidic residues" evidence="1">
    <location>
        <begin position="56"/>
        <end position="67"/>
    </location>
</feature>
<sequence length="141" mass="16229">MIRDQNPRPDDTPVRPCSVDRWSGRNHDVSASAKQSGQPLNSRSRQHQSRVASQSDVKHTGLVERGEWPGVNREPRSISVSTADYIRARFDGCRSNLTYLCGDEIHWDELTGINKDKRRHQVEVFPNQLARVIRRTASRRR</sequence>
<dbReference type="AlphaFoldDB" id="A0A504Z0C4"/>
<name>A0A504Z0C4_FASGI</name>
<reference evidence="2 3" key="1">
    <citation type="submission" date="2019-04" db="EMBL/GenBank/DDBJ databases">
        <title>Annotation for the trematode Fasciola gigantica.</title>
        <authorList>
            <person name="Choi Y.-J."/>
        </authorList>
    </citation>
    <scope>NUCLEOTIDE SEQUENCE [LARGE SCALE GENOMIC DNA]</scope>
    <source>
        <strain evidence="2">Uganda_cow_1</strain>
    </source>
</reference>
<comment type="caution">
    <text evidence="2">The sequence shown here is derived from an EMBL/GenBank/DDBJ whole genome shotgun (WGS) entry which is preliminary data.</text>
</comment>
<feature type="compositionally biased region" description="Polar residues" evidence="1">
    <location>
        <begin position="32"/>
        <end position="55"/>
    </location>
</feature>
<evidence type="ECO:0000313" key="3">
    <source>
        <dbReference type="Proteomes" id="UP000316759"/>
    </source>
</evidence>
<keyword evidence="3" id="KW-1185">Reference proteome</keyword>
<gene>
    <name evidence="2" type="ORF">FGIG_03922</name>
</gene>
<evidence type="ECO:0000313" key="2">
    <source>
        <dbReference type="EMBL" id="TPP63937.1"/>
    </source>
</evidence>
<dbReference type="EMBL" id="SUNJ01005051">
    <property type="protein sequence ID" value="TPP63937.1"/>
    <property type="molecule type" value="Genomic_DNA"/>
</dbReference>